<feature type="non-terminal residue" evidence="2">
    <location>
        <position position="1"/>
    </location>
</feature>
<protein>
    <recommendedName>
        <fullName evidence="1">GED domain-containing protein</fullName>
    </recommendedName>
</protein>
<accession>A0A8J2J5B6</accession>
<reference evidence="2" key="1">
    <citation type="submission" date="2021-06" db="EMBL/GenBank/DDBJ databases">
        <authorList>
            <person name="Hodson N. C."/>
            <person name="Mongue J. A."/>
            <person name="Jaron S. K."/>
        </authorList>
    </citation>
    <scope>NUCLEOTIDE SEQUENCE</scope>
</reference>
<gene>
    <name evidence="2" type="ORF">AFUS01_LOCUS2240</name>
</gene>
<organism evidence="2 3">
    <name type="scientific">Allacma fusca</name>
    <dbReference type="NCBI Taxonomy" id="39272"/>
    <lineage>
        <taxon>Eukaryota</taxon>
        <taxon>Metazoa</taxon>
        <taxon>Ecdysozoa</taxon>
        <taxon>Arthropoda</taxon>
        <taxon>Hexapoda</taxon>
        <taxon>Collembola</taxon>
        <taxon>Symphypleona</taxon>
        <taxon>Sminthuridae</taxon>
        <taxon>Allacma</taxon>
    </lineage>
</organism>
<evidence type="ECO:0000313" key="3">
    <source>
        <dbReference type="Proteomes" id="UP000708208"/>
    </source>
</evidence>
<proteinExistence type="predicted"/>
<evidence type="ECO:0000313" key="2">
    <source>
        <dbReference type="EMBL" id="CAG7673181.1"/>
    </source>
</evidence>
<dbReference type="Proteomes" id="UP000708208">
    <property type="component" value="Unassembled WGS sequence"/>
</dbReference>
<evidence type="ECO:0000259" key="1">
    <source>
        <dbReference type="PROSITE" id="PS51388"/>
    </source>
</evidence>
<feature type="domain" description="GED" evidence="1">
    <location>
        <begin position="1"/>
        <end position="43"/>
    </location>
</feature>
<sequence length="43" mass="4988">IEKLHTADKIEQLVTESAIVEDQRRYLNNKLTALEIALEVIHE</sequence>
<dbReference type="InterPro" id="IPR020850">
    <property type="entry name" value="GED_dom"/>
</dbReference>
<comment type="caution">
    <text evidence="2">The sequence shown here is derived from an EMBL/GenBank/DDBJ whole genome shotgun (WGS) entry which is preliminary data.</text>
</comment>
<keyword evidence="3" id="KW-1185">Reference proteome</keyword>
<dbReference type="EMBL" id="CAJVCH010012784">
    <property type="protein sequence ID" value="CAG7673181.1"/>
    <property type="molecule type" value="Genomic_DNA"/>
</dbReference>
<name>A0A8J2J5B6_9HEXA</name>
<dbReference type="AlphaFoldDB" id="A0A8J2J5B6"/>
<feature type="non-terminal residue" evidence="2">
    <location>
        <position position="43"/>
    </location>
</feature>
<dbReference type="PROSITE" id="PS51388">
    <property type="entry name" value="GED"/>
    <property type="match status" value="1"/>
</dbReference>